<protein>
    <recommendedName>
        <fullName evidence="1">Ig-like domain-containing protein</fullName>
    </recommendedName>
</protein>
<dbReference type="InterPro" id="IPR007110">
    <property type="entry name" value="Ig-like_dom"/>
</dbReference>
<comment type="caution">
    <text evidence="2">The sequence shown here is derived from an EMBL/GenBank/DDBJ whole genome shotgun (WGS) entry which is preliminary data.</text>
</comment>
<organism evidence="2 3">
    <name type="scientific">Faecalibacter macacae</name>
    <dbReference type="NCBI Taxonomy" id="1859289"/>
    <lineage>
        <taxon>Bacteria</taxon>
        <taxon>Pseudomonadati</taxon>
        <taxon>Bacteroidota</taxon>
        <taxon>Flavobacteriia</taxon>
        <taxon>Flavobacteriales</taxon>
        <taxon>Weeksellaceae</taxon>
        <taxon>Faecalibacter</taxon>
    </lineage>
</organism>
<dbReference type="InterPro" id="IPR052918">
    <property type="entry name" value="Motility_Chemotaxis_Reg"/>
</dbReference>
<feature type="domain" description="Ig-like" evidence="1">
    <location>
        <begin position="450"/>
        <end position="509"/>
    </location>
</feature>
<gene>
    <name evidence="2" type="ORF">EAH69_04905</name>
</gene>
<evidence type="ECO:0000313" key="2">
    <source>
        <dbReference type="EMBL" id="RLZ11388.1"/>
    </source>
</evidence>
<evidence type="ECO:0000259" key="1">
    <source>
        <dbReference type="PROSITE" id="PS50835"/>
    </source>
</evidence>
<dbReference type="EMBL" id="RDOJ01000005">
    <property type="protein sequence ID" value="RLZ11388.1"/>
    <property type="molecule type" value="Genomic_DNA"/>
</dbReference>
<sequence length="957" mass="107976">MRNLGTNGVFQSTHTINADCPFILKMNKDGSLKWFTYFLSERSHSFPKGFDVDDEGNTYISYDTDQLNAATPGAYQEQLAPDEYSNYFSRDLLITKINNQGSRIWATYYGGNHNENNMGLHLDKLNDVLYIIGNTKSKDLIHPSNTIDPTEDVIVRESAGLLIKFDTEGNYIWSSYTLMPLTSFALSNNGDLVLAGANNNATQNSPQFESTTGFFRLSSYSKDFNLNWTRGFLGEGNGGHKLKLDNNNNNNNIIVGGITYSRTEIATENAYSPTYQFELDKYSSFLKKYDQNGSEIFGTYIGAEGFTDVSAIEIGLNNEIYLVGNASSENKILYGNTRHFMGTSRERSSNFTDNFATLLKFSENGQPIWGMMYGDEIGQQAFSSIAIDNTTKDIVVGGYSNANYFNTTPNGYQPYPFIPVGFQRDIDQGLMVLFNETENEFNIKFSGEQCDITSIVLTAEGATNYTWYDNNWNIVGNSAVLRPTAEGHYTCKFEHQGNEGYINYYVRITSPNTPPSPVITVLPEITAYCFVDLIAPKAISACGEEIIATTTRTHLDSPGSYQITWLYTDNFGNTFSQNQQVNILSEVELIPANIVLTICENNEIGYNLTSILPNLPDADYKFYADYMDLVNQISIQNPSNFINTENYEFILIEGVLTNGCRFTQEIKLEVNPKPFITPITKTICDTQNDGFINIDLSNLANEISDDQSAIIKFYLDQYFQNQITSTQRITHNQTIYYKIIEQNGCENSSTITFELTNYNVLTTNTFTICKELDTFGIFDLATKKAEIASLLNSNQSNIYFYKTLRDAQNGVNPLSENYINEDGLSIIYASSSTDTACKTLIEIPLQENIIPTIILEDVYYKCKDSELTITLNDNYDEIIWSNGNSGLTSNLTQPGTYEVTVKNNECYTTKTFEIKDYSPINYTYLYDGNRITFTLINDTKVSIDQRNWIQNNFILEP</sequence>
<dbReference type="PANTHER" id="PTHR35580:SF1">
    <property type="entry name" value="PHYTASE-LIKE DOMAIN-CONTAINING PROTEIN"/>
    <property type="match status" value="1"/>
</dbReference>
<dbReference type="Proteomes" id="UP000275348">
    <property type="component" value="Unassembled WGS sequence"/>
</dbReference>
<dbReference type="PROSITE" id="PS50835">
    <property type="entry name" value="IG_LIKE"/>
    <property type="match status" value="1"/>
</dbReference>
<proteinExistence type="predicted"/>
<evidence type="ECO:0000313" key="3">
    <source>
        <dbReference type="Proteomes" id="UP000275348"/>
    </source>
</evidence>
<dbReference type="AlphaFoldDB" id="A0A3L9MER5"/>
<reference evidence="2 3" key="1">
    <citation type="submission" date="2018-10" db="EMBL/GenBank/DDBJ databases">
        <authorList>
            <person name="Chen X."/>
        </authorList>
    </citation>
    <scope>NUCLEOTIDE SEQUENCE [LARGE SCALE GENOMIC DNA]</scope>
    <source>
        <strain evidence="2 3">YIM 102668</strain>
    </source>
</reference>
<dbReference type="PANTHER" id="PTHR35580">
    <property type="entry name" value="CELL SURFACE GLYCOPROTEIN (S-LAYER PROTEIN)-LIKE PROTEIN"/>
    <property type="match status" value="1"/>
</dbReference>
<keyword evidence="3" id="KW-1185">Reference proteome</keyword>
<name>A0A3L9MER5_9FLAO</name>
<accession>A0A3L9MER5</accession>